<organism evidence="2 3">
    <name type="scientific">Cichlidogyrus casuarinus</name>
    <dbReference type="NCBI Taxonomy" id="1844966"/>
    <lineage>
        <taxon>Eukaryota</taxon>
        <taxon>Metazoa</taxon>
        <taxon>Spiralia</taxon>
        <taxon>Lophotrochozoa</taxon>
        <taxon>Platyhelminthes</taxon>
        <taxon>Monogenea</taxon>
        <taxon>Monopisthocotylea</taxon>
        <taxon>Dactylogyridea</taxon>
        <taxon>Ancyrocephalidae</taxon>
        <taxon>Cichlidogyrus</taxon>
    </lineage>
</organism>
<evidence type="ECO:0000259" key="1">
    <source>
        <dbReference type="PROSITE" id="PS50106"/>
    </source>
</evidence>
<name>A0ABD2QIP0_9PLAT</name>
<dbReference type="Pfam" id="PF17820">
    <property type="entry name" value="PDZ_6"/>
    <property type="match status" value="1"/>
</dbReference>
<dbReference type="InterPro" id="IPR036034">
    <property type="entry name" value="PDZ_sf"/>
</dbReference>
<comment type="caution">
    <text evidence="2">The sequence shown here is derived from an EMBL/GenBank/DDBJ whole genome shotgun (WGS) entry which is preliminary data.</text>
</comment>
<gene>
    <name evidence="2" type="primary">SYNJ2BP</name>
    <name evidence="2" type="ORF">Ciccas_001949</name>
</gene>
<accession>A0ABD2QIP0</accession>
<dbReference type="Gene3D" id="2.30.42.10">
    <property type="match status" value="1"/>
</dbReference>
<feature type="domain" description="PDZ" evidence="1">
    <location>
        <begin position="296"/>
        <end position="337"/>
    </location>
</feature>
<sequence length="519" mass="57301">MTTNRIWDLYIFLVSRNDTLNCQLESTGPTALRRISSYNNLTSLPQAGSHVPNSQSMNFFAAESDFDSLFKYATCDRRNRLRSNKAHVDHSADSANKLEELCNTANPLSCPMPRSSKIHASPPKPPVRAAASLPPVSTFRPSQVGFPVDSEFPTTRFMPKESESAYTLKLPDNCGDSVYSNCSSQHALEQGEVMYGTPKSGTYGAGLNSSQSCQTITANCGEWRPSWSREVELRADFNQRDSPEKGSFGLSIRTVKSVVGTRTPQTDKDNEAVFSPLDVAVVQSYQPCADRPSLQMVKRVRPESSAHHVGIREGDFVLEINGQNVQCMGHEEVIDILSSLTGRSIRLKLTRPLSAKVAITPNLPNLVYDQLDIGLPDLDSLRPPGEALCTDGSLYIEHARILDFSHSYLSDEYNSANDSTLQSTRSLVRDHSCNFYRKIRNVVPSKSFLEERPKQKLTAGCTTEFIHSRSSSNPMFTSSSFRPRCSSVAPSSNFTSFRQATQIARGLSPSSSASTVKVR</sequence>
<dbReference type="PROSITE" id="PS50106">
    <property type="entry name" value="PDZ"/>
    <property type="match status" value="1"/>
</dbReference>
<dbReference type="InterPro" id="IPR041489">
    <property type="entry name" value="PDZ_6"/>
</dbReference>
<dbReference type="Proteomes" id="UP001626550">
    <property type="component" value="Unassembled WGS sequence"/>
</dbReference>
<protein>
    <submittedName>
        <fullName evidence="2">Ankyrin repeat</fullName>
    </submittedName>
</protein>
<dbReference type="EMBL" id="JBJKFK010000141">
    <property type="protein sequence ID" value="KAL3319374.1"/>
    <property type="molecule type" value="Genomic_DNA"/>
</dbReference>
<dbReference type="SMART" id="SM00228">
    <property type="entry name" value="PDZ"/>
    <property type="match status" value="1"/>
</dbReference>
<evidence type="ECO:0000313" key="3">
    <source>
        <dbReference type="Proteomes" id="UP001626550"/>
    </source>
</evidence>
<dbReference type="AlphaFoldDB" id="A0ABD2QIP0"/>
<proteinExistence type="predicted"/>
<reference evidence="2 3" key="1">
    <citation type="submission" date="2024-11" db="EMBL/GenBank/DDBJ databases">
        <title>Adaptive evolution of stress response genes in parasites aligns with host niche diversity.</title>
        <authorList>
            <person name="Hahn C."/>
            <person name="Resl P."/>
        </authorList>
    </citation>
    <scope>NUCLEOTIDE SEQUENCE [LARGE SCALE GENOMIC DNA]</scope>
    <source>
        <strain evidence="2">EGGRZ-B1_66</strain>
        <tissue evidence="2">Body</tissue>
    </source>
</reference>
<dbReference type="SUPFAM" id="SSF50156">
    <property type="entry name" value="PDZ domain-like"/>
    <property type="match status" value="1"/>
</dbReference>
<keyword evidence="3" id="KW-1185">Reference proteome</keyword>
<dbReference type="InterPro" id="IPR001478">
    <property type="entry name" value="PDZ"/>
</dbReference>
<evidence type="ECO:0000313" key="2">
    <source>
        <dbReference type="EMBL" id="KAL3319374.1"/>
    </source>
</evidence>